<organism evidence="5 6">
    <name type="scientific">Perkinsus chesapeaki</name>
    <name type="common">Clam parasite</name>
    <name type="synonym">Perkinsus andrewsi</name>
    <dbReference type="NCBI Taxonomy" id="330153"/>
    <lineage>
        <taxon>Eukaryota</taxon>
        <taxon>Sar</taxon>
        <taxon>Alveolata</taxon>
        <taxon>Perkinsozoa</taxon>
        <taxon>Perkinsea</taxon>
        <taxon>Perkinsida</taxon>
        <taxon>Perkinsidae</taxon>
        <taxon>Perkinsus</taxon>
    </lineage>
</organism>
<dbReference type="InterPro" id="IPR002401">
    <property type="entry name" value="Cyt_P450_E_grp-I"/>
</dbReference>
<evidence type="ECO:0000313" key="5">
    <source>
        <dbReference type="EMBL" id="KAF4652274.1"/>
    </source>
</evidence>
<evidence type="ECO:0000256" key="1">
    <source>
        <dbReference type="ARBA" id="ARBA00001971"/>
    </source>
</evidence>
<accession>A0A7J6KZF2</accession>
<reference evidence="5 6" key="1">
    <citation type="submission" date="2020-04" db="EMBL/GenBank/DDBJ databases">
        <title>Perkinsus chesapeaki whole genome sequence.</title>
        <authorList>
            <person name="Bogema D.R."/>
        </authorList>
    </citation>
    <scope>NUCLEOTIDE SEQUENCE [LARGE SCALE GENOMIC DNA]</scope>
    <source>
        <strain evidence="5">ATCC PRA-425</strain>
    </source>
</reference>
<comment type="caution">
    <text evidence="5">The sequence shown here is derived from an EMBL/GenBank/DDBJ whole genome shotgun (WGS) entry which is preliminary data.</text>
</comment>
<dbReference type="InterPro" id="IPR050121">
    <property type="entry name" value="Cytochrome_P450_monoxygenase"/>
</dbReference>
<keyword evidence="4" id="KW-0560">Oxidoreductase</keyword>
<dbReference type="CDD" id="cd00302">
    <property type="entry name" value="cytochrome_P450"/>
    <property type="match status" value="1"/>
</dbReference>
<proteinExistence type="inferred from homology"/>
<evidence type="ECO:0000313" key="6">
    <source>
        <dbReference type="Proteomes" id="UP000591131"/>
    </source>
</evidence>
<dbReference type="GO" id="GO:0004497">
    <property type="term" value="F:monooxygenase activity"/>
    <property type="evidence" value="ECO:0007669"/>
    <property type="project" value="UniProtKB-KW"/>
</dbReference>
<keyword evidence="4" id="KW-0503">Monooxygenase</keyword>
<dbReference type="OrthoDB" id="1103324at2759"/>
<evidence type="ECO:0000256" key="3">
    <source>
        <dbReference type="PIRSR" id="PIRSR602401-1"/>
    </source>
</evidence>
<evidence type="ECO:0008006" key="7">
    <source>
        <dbReference type="Google" id="ProtNLM"/>
    </source>
</evidence>
<keyword evidence="3 4" id="KW-0349">Heme</keyword>
<dbReference type="Pfam" id="PF00067">
    <property type="entry name" value="p450"/>
    <property type="match status" value="1"/>
</dbReference>
<dbReference type="Gene3D" id="1.10.630.10">
    <property type="entry name" value="Cytochrome P450"/>
    <property type="match status" value="1"/>
</dbReference>
<dbReference type="PROSITE" id="PS00086">
    <property type="entry name" value="CYTOCHROME_P450"/>
    <property type="match status" value="1"/>
</dbReference>
<evidence type="ECO:0000256" key="2">
    <source>
        <dbReference type="ARBA" id="ARBA00010617"/>
    </source>
</evidence>
<dbReference type="GO" id="GO:0016705">
    <property type="term" value="F:oxidoreductase activity, acting on paired donors, with incorporation or reduction of molecular oxygen"/>
    <property type="evidence" value="ECO:0007669"/>
    <property type="project" value="InterPro"/>
</dbReference>
<evidence type="ECO:0000256" key="4">
    <source>
        <dbReference type="RuleBase" id="RU000461"/>
    </source>
</evidence>
<comment type="similarity">
    <text evidence="2 4">Belongs to the cytochrome P450 family.</text>
</comment>
<comment type="cofactor">
    <cofactor evidence="1 3">
        <name>heme</name>
        <dbReference type="ChEBI" id="CHEBI:30413"/>
    </cofactor>
</comment>
<dbReference type="SUPFAM" id="SSF48264">
    <property type="entry name" value="Cytochrome P450"/>
    <property type="match status" value="1"/>
</dbReference>
<name>A0A7J6KZF2_PERCH</name>
<dbReference type="PRINTS" id="PR00463">
    <property type="entry name" value="EP450I"/>
</dbReference>
<keyword evidence="3 4" id="KW-0479">Metal-binding</keyword>
<dbReference type="InterPro" id="IPR017972">
    <property type="entry name" value="Cyt_P450_CS"/>
</dbReference>
<protein>
    <recommendedName>
        <fullName evidence="7">Cytochrome P450-dit2</fullName>
    </recommendedName>
</protein>
<dbReference type="GO" id="GO:0005506">
    <property type="term" value="F:iron ion binding"/>
    <property type="evidence" value="ECO:0007669"/>
    <property type="project" value="InterPro"/>
</dbReference>
<dbReference type="EMBL" id="JAAPAO010000943">
    <property type="protein sequence ID" value="KAF4652274.1"/>
    <property type="molecule type" value="Genomic_DNA"/>
</dbReference>
<keyword evidence="6" id="KW-1185">Reference proteome</keyword>
<dbReference type="GO" id="GO:0020037">
    <property type="term" value="F:heme binding"/>
    <property type="evidence" value="ECO:0007669"/>
    <property type="project" value="InterPro"/>
</dbReference>
<sequence>MDLNLSYTSLTSRFTRFVASIVTKRTGLKIVGAAMAFIVGSRLIRRLMRTPFPGPKAISVICLPFMSPEKQVEWLTNIANNYGKISSFRLFFTTVILISDAKVFHQIAKKRPKVYSRAQVPNLLDHANVAFAEGDAWKVHRKIVSRPLIESNVNSLLPTICSVADSLIRDVHALSNEKGVVSRWAPEEHLVHGASQIASAVYLGEANPQQSRVLSSSLDLLFTDDFQRRAVSFVRRELELSISSIAAVIVQFPFLTKFHPRLRRLLADWNGEDGLKASWQGIIEYNLVKRSENPGFKLPSILEHAGKEYDMKELMSTLHMFLGAGSDTVAGSLSNLLKYMSLNPDVQERARGEALTLKRDPETPEELDQLVYLRGCILESLRLNILGPVLPLVALHDSEIDGKPIKAGTRIVIMLKKIQEDSYEQGAEFRPERWLSEDGKKVDPDKFREFTGFGDGPRICPGRHLAMKEMLVYASRLLRHFRNMRLAEVSIVENKFTSIVIMHPQGLYITMEVANESFSSPA</sequence>
<feature type="binding site" description="axial binding residue" evidence="3">
    <location>
        <position position="460"/>
    </location>
    <ligand>
        <name>heme</name>
        <dbReference type="ChEBI" id="CHEBI:30413"/>
    </ligand>
    <ligandPart>
        <name>Fe</name>
        <dbReference type="ChEBI" id="CHEBI:18248"/>
    </ligandPart>
</feature>
<keyword evidence="3 4" id="KW-0408">Iron</keyword>
<dbReference type="AlphaFoldDB" id="A0A7J6KZF2"/>
<dbReference type="PANTHER" id="PTHR24305:SF166">
    <property type="entry name" value="CYTOCHROME P450 12A4, MITOCHONDRIAL-RELATED"/>
    <property type="match status" value="1"/>
</dbReference>
<dbReference type="InterPro" id="IPR036396">
    <property type="entry name" value="Cyt_P450_sf"/>
</dbReference>
<dbReference type="InterPro" id="IPR001128">
    <property type="entry name" value="Cyt_P450"/>
</dbReference>
<gene>
    <name evidence="5" type="ORF">FOL47_011181</name>
</gene>
<dbReference type="Proteomes" id="UP000591131">
    <property type="component" value="Unassembled WGS sequence"/>
</dbReference>
<dbReference type="PANTHER" id="PTHR24305">
    <property type="entry name" value="CYTOCHROME P450"/>
    <property type="match status" value="1"/>
</dbReference>